<protein>
    <submittedName>
        <fullName evidence="1">Uncharacterized protein</fullName>
    </submittedName>
</protein>
<dbReference type="AlphaFoldDB" id="A0A5C6LLY6"/>
<evidence type="ECO:0000313" key="2">
    <source>
        <dbReference type="Proteomes" id="UP000318815"/>
    </source>
</evidence>
<reference evidence="1 2" key="1">
    <citation type="submission" date="2019-08" db="EMBL/GenBank/DDBJ databases">
        <title>Whole genome sequencing of chitin degrading bacteria Chitinophaga pinensis YS16.</title>
        <authorList>
            <person name="Singh R.P."/>
            <person name="Manchanda G."/>
            <person name="Maurya I.K."/>
            <person name="Joshi N.K."/>
            <person name="Srivastava A.K."/>
        </authorList>
    </citation>
    <scope>NUCLEOTIDE SEQUENCE [LARGE SCALE GENOMIC DNA]</scope>
    <source>
        <strain evidence="1 2">YS-16</strain>
    </source>
</reference>
<comment type="caution">
    <text evidence="1">The sequence shown here is derived from an EMBL/GenBank/DDBJ whole genome shotgun (WGS) entry which is preliminary data.</text>
</comment>
<gene>
    <name evidence="1" type="ORF">FEF09_22115</name>
</gene>
<dbReference type="EMBL" id="VOHS01000030">
    <property type="protein sequence ID" value="TWV97359.1"/>
    <property type="molecule type" value="Genomic_DNA"/>
</dbReference>
<evidence type="ECO:0000313" key="1">
    <source>
        <dbReference type="EMBL" id="TWV97359.1"/>
    </source>
</evidence>
<name>A0A5C6LLY6_9BACT</name>
<dbReference type="RefSeq" id="WP_146307122.1">
    <property type="nucleotide sequence ID" value="NZ_VOHS01000030.1"/>
</dbReference>
<dbReference type="Proteomes" id="UP000318815">
    <property type="component" value="Unassembled WGS sequence"/>
</dbReference>
<proteinExistence type="predicted"/>
<sequence length="109" mass="12477">MMDGKIQLRAKVTGITKIYENTAIADTLWQYTGTLDISGETKVTLPDSIFPKADLTYFIDCIFTNSNNEQKRTRLSATYLYNNTHVDFRASHDTLYITYPPEKRVPAMC</sequence>
<dbReference type="OrthoDB" id="9767116at2"/>
<keyword evidence="2" id="KW-1185">Reference proteome</keyword>
<organism evidence="1 2">
    <name type="scientific">Chitinophaga pinensis</name>
    <dbReference type="NCBI Taxonomy" id="79329"/>
    <lineage>
        <taxon>Bacteria</taxon>
        <taxon>Pseudomonadati</taxon>
        <taxon>Bacteroidota</taxon>
        <taxon>Chitinophagia</taxon>
        <taxon>Chitinophagales</taxon>
        <taxon>Chitinophagaceae</taxon>
        <taxon>Chitinophaga</taxon>
    </lineage>
</organism>
<accession>A0A5C6LLY6</accession>